<dbReference type="InterPro" id="IPR018108">
    <property type="entry name" value="MCP_transmembrane"/>
</dbReference>
<evidence type="ECO:0000313" key="11">
    <source>
        <dbReference type="Proteomes" id="UP000287144"/>
    </source>
</evidence>
<evidence type="ECO:0000256" key="2">
    <source>
        <dbReference type="ARBA" id="ARBA00022692"/>
    </source>
</evidence>
<reference evidence="10 11" key="1">
    <citation type="submission" date="2017-06" db="EMBL/GenBank/DDBJ databases">
        <title>Comparative genomic analysis of Ambrosia Fusariam Clade fungi.</title>
        <authorList>
            <person name="Stajich J.E."/>
            <person name="Carrillo J."/>
            <person name="Kijimoto T."/>
            <person name="Eskalen A."/>
            <person name="O'Donnell K."/>
            <person name="Kasson M."/>
        </authorList>
    </citation>
    <scope>NUCLEOTIDE SEQUENCE [LARGE SCALE GENOMIC DNA]</scope>
    <source>
        <strain evidence="10 11">NRRL62579</strain>
    </source>
</reference>
<comment type="subcellular location">
    <subcellularLocation>
        <location evidence="1">Membrane</location>
        <topology evidence="1">Multi-pass membrane protein</topology>
    </subcellularLocation>
</comment>
<feature type="transmembrane region" description="Helical" evidence="9">
    <location>
        <begin position="50"/>
        <end position="68"/>
    </location>
</feature>
<evidence type="ECO:0000313" key="10">
    <source>
        <dbReference type="EMBL" id="RSM06203.1"/>
    </source>
</evidence>
<dbReference type="PANTHER" id="PTHR47567:SF1">
    <property type="entry name" value="NAD-DEPENDENT EPIMERASE_DEHYDRATASE DOMAIN-CONTAINING PROTEIN"/>
    <property type="match status" value="1"/>
</dbReference>
<dbReference type="InterPro" id="IPR023395">
    <property type="entry name" value="MCP_dom_sf"/>
</dbReference>
<dbReference type="STRING" id="1325735.A0A428TVZ0"/>
<dbReference type="PANTHER" id="PTHR47567">
    <property type="entry name" value="MITOCHONDRIAL SUBSTRATE/SOLUTE CARRIER"/>
    <property type="match status" value="1"/>
</dbReference>
<feature type="compositionally biased region" description="Polar residues" evidence="8">
    <location>
        <begin position="1"/>
        <end position="15"/>
    </location>
</feature>
<protein>
    <recommendedName>
        <fullName evidence="12">Mitochondrial carrier</fullName>
    </recommendedName>
</protein>
<comment type="similarity">
    <text evidence="7">Belongs to the mitochondrial carrier (TC 2.A.29) family.</text>
</comment>
<evidence type="ECO:0000256" key="7">
    <source>
        <dbReference type="RuleBase" id="RU000488"/>
    </source>
</evidence>
<accession>A0A428TVZ0</accession>
<evidence type="ECO:0000256" key="4">
    <source>
        <dbReference type="ARBA" id="ARBA00022989"/>
    </source>
</evidence>
<gene>
    <name evidence="10" type="ORF">CEP52_005832</name>
</gene>
<dbReference type="AlphaFoldDB" id="A0A428TVZ0"/>
<evidence type="ECO:0000256" key="1">
    <source>
        <dbReference type="ARBA" id="ARBA00004141"/>
    </source>
</evidence>
<keyword evidence="11" id="KW-1185">Reference proteome</keyword>
<keyword evidence="5 6" id="KW-0472">Membrane</keyword>
<evidence type="ECO:0000256" key="3">
    <source>
        <dbReference type="ARBA" id="ARBA00022792"/>
    </source>
</evidence>
<dbReference type="SUPFAM" id="SSF103506">
    <property type="entry name" value="Mitochondrial carrier"/>
    <property type="match status" value="1"/>
</dbReference>
<dbReference type="Proteomes" id="UP000287144">
    <property type="component" value="Unassembled WGS sequence"/>
</dbReference>
<name>A0A428TVZ0_9HYPO</name>
<dbReference type="Gene3D" id="1.50.40.10">
    <property type="entry name" value="Mitochondrial carrier domain"/>
    <property type="match status" value="1"/>
</dbReference>
<keyword evidence="3" id="KW-0999">Mitochondrion inner membrane</keyword>
<feature type="transmembrane region" description="Helical" evidence="9">
    <location>
        <begin position="229"/>
        <end position="249"/>
    </location>
</feature>
<feature type="region of interest" description="Disordered" evidence="8">
    <location>
        <begin position="1"/>
        <end position="44"/>
    </location>
</feature>
<comment type="caution">
    <text evidence="10">The sequence shown here is derived from an EMBL/GenBank/DDBJ whole genome shotgun (WGS) entry which is preliminary data.</text>
</comment>
<evidence type="ECO:0008006" key="12">
    <source>
        <dbReference type="Google" id="ProtNLM"/>
    </source>
</evidence>
<dbReference type="GO" id="GO:0016020">
    <property type="term" value="C:membrane"/>
    <property type="evidence" value="ECO:0007669"/>
    <property type="project" value="UniProtKB-SubCell"/>
</dbReference>
<keyword evidence="3" id="KW-0496">Mitochondrion</keyword>
<proteinExistence type="inferred from homology"/>
<keyword evidence="4 9" id="KW-1133">Transmembrane helix</keyword>
<evidence type="ECO:0000256" key="8">
    <source>
        <dbReference type="SAM" id="MobiDB-lite"/>
    </source>
</evidence>
<dbReference type="Pfam" id="PF00153">
    <property type="entry name" value="Mito_carr"/>
    <property type="match status" value="1"/>
</dbReference>
<evidence type="ECO:0000256" key="6">
    <source>
        <dbReference type="PROSITE-ProRule" id="PRU00282"/>
    </source>
</evidence>
<evidence type="ECO:0000256" key="9">
    <source>
        <dbReference type="SAM" id="Phobius"/>
    </source>
</evidence>
<sequence length="253" mass="27612">MVTSDPESFRGTTEHTPLLGDRPPHVQGEGSEAGPDAEPTPEEKTPRRRYAWRIFWTLLLLIVIGVFVKGWIDADETDFDLKGALKRALGGGLSGAAAMVLQVLLLMPLRTIMNYQYRHGTSFTVATRTLYEEGGVRRYYQGIAPALFQGPVARFGDTAANAGILALLQSNPYLKNLPSPIKTIFASLCAAAFRMILTPIDTLKTTLQAQGARGTALLRRRIKSNGIGSLWWGAFATAAATFVGHYPWFATVS</sequence>
<feature type="transmembrane region" description="Helical" evidence="9">
    <location>
        <begin position="88"/>
        <end position="109"/>
    </location>
</feature>
<keyword evidence="2 6" id="KW-0812">Transmembrane</keyword>
<feature type="repeat" description="Solcar" evidence="6">
    <location>
        <begin position="178"/>
        <end position="253"/>
    </location>
</feature>
<organism evidence="10 11">
    <name type="scientific">Fusarium oligoseptatum</name>
    <dbReference type="NCBI Taxonomy" id="2604345"/>
    <lineage>
        <taxon>Eukaryota</taxon>
        <taxon>Fungi</taxon>
        <taxon>Dikarya</taxon>
        <taxon>Ascomycota</taxon>
        <taxon>Pezizomycotina</taxon>
        <taxon>Sordariomycetes</taxon>
        <taxon>Hypocreomycetidae</taxon>
        <taxon>Hypocreales</taxon>
        <taxon>Nectriaceae</taxon>
        <taxon>Fusarium</taxon>
        <taxon>Fusarium solani species complex</taxon>
    </lineage>
</organism>
<evidence type="ECO:0000256" key="5">
    <source>
        <dbReference type="ARBA" id="ARBA00023136"/>
    </source>
</evidence>
<dbReference type="PROSITE" id="PS50920">
    <property type="entry name" value="SOLCAR"/>
    <property type="match status" value="1"/>
</dbReference>
<dbReference type="EMBL" id="NKCK01000047">
    <property type="protein sequence ID" value="RSM06203.1"/>
    <property type="molecule type" value="Genomic_DNA"/>
</dbReference>
<keyword evidence="7" id="KW-0813">Transport</keyword>